<evidence type="ECO:0000313" key="2">
    <source>
        <dbReference type="EMBL" id="MBB1062180.1"/>
    </source>
</evidence>
<dbReference type="Proteomes" id="UP000523196">
    <property type="component" value="Unassembled WGS sequence"/>
</dbReference>
<evidence type="ECO:0000256" key="1">
    <source>
        <dbReference type="SAM" id="SignalP"/>
    </source>
</evidence>
<dbReference type="PROSITE" id="PS51257">
    <property type="entry name" value="PROKAR_LIPOPROTEIN"/>
    <property type="match status" value="1"/>
</dbReference>
<evidence type="ECO:0008006" key="4">
    <source>
        <dbReference type="Google" id="ProtNLM"/>
    </source>
</evidence>
<dbReference type="AlphaFoldDB" id="A0A7W3TPN3"/>
<name>A0A7W3TPN3_9GAMM</name>
<keyword evidence="3" id="KW-1185">Reference proteome</keyword>
<proteinExistence type="predicted"/>
<sequence length="140" mass="14630">MNRKSILSSLIILMVGAGAGCVAATMLDSASQSTGVAIASSWETQYRNLVDADGQARSPAAVLEISRINFNSLSIGLAGTIHQLPERERARYQSMVARAARLELSPAGGASTSKVLRCIEAIPAGNTVDETCLAQAVSPR</sequence>
<reference evidence="2 3" key="1">
    <citation type="submission" date="2020-08" db="EMBL/GenBank/DDBJ databases">
        <authorList>
            <person name="Xu S."/>
            <person name="Li A."/>
        </authorList>
    </citation>
    <scope>NUCLEOTIDE SEQUENCE [LARGE SCALE GENOMIC DNA]</scope>
    <source>
        <strain evidence="2 3">119BY6-57</strain>
    </source>
</reference>
<dbReference type="RefSeq" id="WP_182688930.1">
    <property type="nucleotide sequence ID" value="NZ_JACHTF010000034.1"/>
</dbReference>
<feature type="signal peptide" evidence="1">
    <location>
        <begin position="1"/>
        <end position="19"/>
    </location>
</feature>
<keyword evidence="1" id="KW-0732">Signal</keyword>
<gene>
    <name evidence="2" type="ORF">H4F98_16545</name>
</gene>
<organism evidence="2 3">
    <name type="scientific">Marilutibacter spongiae</name>
    <dbReference type="NCBI Taxonomy" id="2025720"/>
    <lineage>
        <taxon>Bacteria</taxon>
        <taxon>Pseudomonadati</taxon>
        <taxon>Pseudomonadota</taxon>
        <taxon>Gammaproteobacteria</taxon>
        <taxon>Lysobacterales</taxon>
        <taxon>Lysobacteraceae</taxon>
        <taxon>Marilutibacter</taxon>
    </lineage>
</organism>
<evidence type="ECO:0000313" key="3">
    <source>
        <dbReference type="Proteomes" id="UP000523196"/>
    </source>
</evidence>
<accession>A0A7W3TPN3</accession>
<comment type="caution">
    <text evidence="2">The sequence shown here is derived from an EMBL/GenBank/DDBJ whole genome shotgun (WGS) entry which is preliminary data.</text>
</comment>
<feature type="chain" id="PRO_5030987274" description="Lipoprotein" evidence="1">
    <location>
        <begin position="20"/>
        <end position="140"/>
    </location>
</feature>
<protein>
    <recommendedName>
        <fullName evidence="4">Lipoprotein</fullName>
    </recommendedName>
</protein>
<dbReference type="EMBL" id="JACHTF010000034">
    <property type="protein sequence ID" value="MBB1062180.1"/>
    <property type="molecule type" value="Genomic_DNA"/>
</dbReference>